<comment type="pathway">
    <text evidence="5 15">Amino-acid biosynthesis; L-histidine biosynthesis; L-histidine from 5-phospho-alpha-D-ribose 1-diphosphate: step 2/9.</text>
</comment>
<comment type="catalytic activity">
    <reaction evidence="1 15">
        <text>1-(5-phospho-beta-D-ribosyl)-5'-AMP + H2O = 1-(5-phospho-beta-D-ribosyl)-5-[(5-phospho-beta-D-ribosylamino)methylideneamino]imidazole-4-carboxamide</text>
        <dbReference type="Rhea" id="RHEA:20049"/>
        <dbReference type="ChEBI" id="CHEBI:15377"/>
        <dbReference type="ChEBI" id="CHEBI:58435"/>
        <dbReference type="ChEBI" id="CHEBI:59457"/>
        <dbReference type="EC" id="3.5.4.19"/>
    </reaction>
</comment>
<comment type="catalytic activity">
    <reaction evidence="2 15">
        <text>1-(5-phospho-beta-D-ribosyl)-ATP + H2O = 1-(5-phospho-beta-D-ribosyl)-5'-AMP + diphosphate + H(+)</text>
        <dbReference type="Rhea" id="RHEA:22828"/>
        <dbReference type="ChEBI" id="CHEBI:15377"/>
        <dbReference type="ChEBI" id="CHEBI:15378"/>
        <dbReference type="ChEBI" id="CHEBI:33019"/>
        <dbReference type="ChEBI" id="CHEBI:59457"/>
        <dbReference type="ChEBI" id="CHEBI:73183"/>
        <dbReference type="EC" id="3.6.1.31"/>
    </reaction>
</comment>
<dbReference type="GO" id="GO:0005524">
    <property type="term" value="F:ATP binding"/>
    <property type="evidence" value="ECO:0007669"/>
    <property type="project" value="UniProtKB-KW"/>
</dbReference>
<keyword evidence="11 15" id="KW-0378">Hydrolase</keyword>
<dbReference type="NCBIfam" id="NF002747">
    <property type="entry name" value="PRK02759.1"/>
    <property type="match status" value="1"/>
</dbReference>
<evidence type="ECO:0000256" key="10">
    <source>
        <dbReference type="ARBA" id="ARBA00022741"/>
    </source>
</evidence>
<dbReference type="EC" id="3.5.4.19" evidence="15"/>
<dbReference type="GO" id="GO:0004635">
    <property type="term" value="F:phosphoribosyl-AMP cyclohydrolase activity"/>
    <property type="evidence" value="ECO:0007669"/>
    <property type="project" value="UniProtKB-UniRule"/>
</dbReference>
<dbReference type="PANTHER" id="PTHR42945:SF9">
    <property type="entry name" value="HISTIDINE BIOSYNTHESIS BIFUNCTIONAL PROTEIN HISIE"/>
    <property type="match status" value="1"/>
</dbReference>
<evidence type="ECO:0000256" key="4">
    <source>
        <dbReference type="ARBA" id="ARBA00005169"/>
    </source>
</evidence>
<feature type="domain" description="Phosphoribosyl-AMP cyclohydrolase" evidence="16">
    <location>
        <begin position="25"/>
        <end position="98"/>
    </location>
</feature>
<dbReference type="HAMAP" id="MF_01019">
    <property type="entry name" value="HisIE"/>
    <property type="match status" value="1"/>
</dbReference>
<dbReference type="EC" id="3.6.1.31" evidence="15"/>
<name>A0A150PFH9_SORCE</name>
<keyword evidence="12 15" id="KW-0067">ATP-binding</keyword>
<dbReference type="GO" id="GO:0004636">
    <property type="term" value="F:phosphoribosyl-ATP diphosphatase activity"/>
    <property type="evidence" value="ECO:0007669"/>
    <property type="project" value="UniProtKB-UniRule"/>
</dbReference>
<dbReference type="NCBIfam" id="TIGR03188">
    <property type="entry name" value="histidine_hisI"/>
    <property type="match status" value="1"/>
</dbReference>
<comment type="pathway">
    <text evidence="4 15">Amino-acid biosynthesis; L-histidine biosynthesis; L-histidine from 5-phospho-alpha-D-ribose 1-diphosphate: step 3/9.</text>
</comment>
<evidence type="ECO:0000256" key="8">
    <source>
        <dbReference type="ARBA" id="ARBA00022490"/>
    </source>
</evidence>
<dbReference type="FunFam" id="3.10.20.810:FF:000001">
    <property type="entry name" value="Histidine biosynthesis bifunctional protein HisIE"/>
    <property type="match status" value="1"/>
</dbReference>
<evidence type="ECO:0000313" key="17">
    <source>
        <dbReference type="EMBL" id="KYF54453.1"/>
    </source>
</evidence>
<keyword evidence="8 15" id="KW-0963">Cytoplasm</keyword>
<evidence type="ECO:0000256" key="15">
    <source>
        <dbReference type="HAMAP-Rule" id="MF_01019"/>
    </source>
</evidence>
<dbReference type="Pfam" id="PF01503">
    <property type="entry name" value="PRA-PH"/>
    <property type="match status" value="1"/>
</dbReference>
<evidence type="ECO:0000256" key="7">
    <source>
        <dbReference type="ARBA" id="ARBA00008299"/>
    </source>
</evidence>
<accession>A0A150PFH9</accession>
<dbReference type="InterPro" id="IPR038019">
    <property type="entry name" value="PRib_AMP_CycHydrolase_sf"/>
</dbReference>
<gene>
    <name evidence="15" type="primary">hisI</name>
    <name evidence="15" type="synonym">hisIE</name>
    <name evidence="17" type="ORF">BE04_29285</name>
</gene>
<dbReference type="AlphaFoldDB" id="A0A150PFH9"/>
<dbReference type="SUPFAM" id="SSF101386">
    <property type="entry name" value="all-alpha NTP pyrophosphatases"/>
    <property type="match status" value="1"/>
</dbReference>
<evidence type="ECO:0000256" key="12">
    <source>
        <dbReference type="ARBA" id="ARBA00022840"/>
    </source>
</evidence>
<evidence type="ECO:0000256" key="5">
    <source>
        <dbReference type="ARBA" id="ARBA00005204"/>
    </source>
</evidence>
<evidence type="ECO:0000256" key="3">
    <source>
        <dbReference type="ARBA" id="ARBA00004496"/>
    </source>
</evidence>
<keyword evidence="10 15" id="KW-0547">Nucleotide-binding</keyword>
<sequence length="229" mass="24214">MKIAFGEGKLIPAVVQDRLTGQVRMLAYMTRESLARTLETGRATFFSRSRGELWEKGATSGNTLAVTSIHADCDGDALLVLAEPRGPTCHTGSASCFFRQVEARGDEEPEAADEGQDASAVLESLEREIEARKASSATKSYTRKLLDGGAPLIGAKLREEAGELAQAISGESDDRVASEAADVIYHLLVGVASRGVPLRAVLAALASRMGTSGLVEKAQRAQKDRAGAP</sequence>
<evidence type="ECO:0000313" key="18">
    <source>
        <dbReference type="Proteomes" id="UP000075604"/>
    </source>
</evidence>
<dbReference type="InterPro" id="IPR023019">
    <property type="entry name" value="His_synth_HisIE"/>
</dbReference>
<keyword evidence="13 15" id="KW-0368">Histidine biosynthesis</keyword>
<dbReference type="InterPro" id="IPR002496">
    <property type="entry name" value="PRib_AMP_CycHydrolase_dom"/>
</dbReference>
<evidence type="ECO:0000256" key="9">
    <source>
        <dbReference type="ARBA" id="ARBA00022605"/>
    </source>
</evidence>
<dbReference type="Proteomes" id="UP000075604">
    <property type="component" value="Unassembled WGS sequence"/>
</dbReference>
<organism evidence="17 18">
    <name type="scientific">Sorangium cellulosum</name>
    <name type="common">Polyangium cellulosum</name>
    <dbReference type="NCBI Taxonomy" id="56"/>
    <lineage>
        <taxon>Bacteria</taxon>
        <taxon>Pseudomonadati</taxon>
        <taxon>Myxococcota</taxon>
        <taxon>Polyangia</taxon>
        <taxon>Polyangiales</taxon>
        <taxon>Polyangiaceae</taxon>
        <taxon>Sorangium</taxon>
    </lineage>
</organism>
<dbReference type="InterPro" id="IPR021130">
    <property type="entry name" value="PRib-ATP_PPHydrolase-like"/>
</dbReference>
<evidence type="ECO:0000256" key="14">
    <source>
        <dbReference type="ARBA" id="ARBA00023268"/>
    </source>
</evidence>
<proteinExistence type="inferred from homology"/>
<feature type="region of interest" description="Phosphoribosyl-AMP cyclohydrolase" evidence="15">
    <location>
        <begin position="1"/>
        <end position="121"/>
    </location>
</feature>
<dbReference type="GO" id="GO:0005737">
    <property type="term" value="C:cytoplasm"/>
    <property type="evidence" value="ECO:0007669"/>
    <property type="project" value="UniProtKB-SubCell"/>
</dbReference>
<dbReference type="CDD" id="cd11534">
    <property type="entry name" value="NTP-PPase_HisIE_like"/>
    <property type="match status" value="1"/>
</dbReference>
<dbReference type="InterPro" id="IPR008179">
    <property type="entry name" value="HisE"/>
</dbReference>
<dbReference type="PANTHER" id="PTHR42945">
    <property type="entry name" value="HISTIDINE BIOSYNTHESIS BIFUNCTIONAL PROTEIN"/>
    <property type="match status" value="1"/>
</dbReference>
<evidence type="ECO:0000256" key="11">
    <source>
        <dbReference type="ARBA" id="ARBA00022801"/>
    </source>
</evidence>
<dbReference type="NCBIfam" id="NF000768">
    <property type="entry name" value="PRK00051.1"/>
    <property type="match status" value="1"/>
</dbReference>
<dbReference type="UniPathway" id="UPA00031">
    <property type="reaction ID" value="UER00007"/>
</dbReference>
<dbReference type="Gene3D" id="3.10.20.810">
    <property type="entry name" value="Phosphoribosyl-AMP cyclohydrolase"/>
    <property type="match status" value="1"/>
</dbReference>
<evidence type="ECO:0000256" key="1">
    <source>
        <dbReference type="ARBA" id="ARBA00000024"/>
    </source>
</evidence>
<comment type="caution">
    <text evidence="17">The sequence shown here is derived from an EMBL/GenBank/DDBJ whole genome shotgun (WGS) entry which is preliminary data.</text>
</comment>
<feature type="region of interest" description="Phosphoribosyl-ATP pyrophosphohydrolase" evidence="15">
    <location>
        <begin position="122"/>
        <end position="229"/>
    </location>
</feature>
<comment type="similarity">
    <text evidence="6 15">In the C-terminal section; belongs to the PRA-PH family.</text>
</comment>
<evidence type="ECO:0000256" key="6">
    <source>
        <dbReference type="ARBA" id="ARBA00007731"/>
    </source>
</evidence>
<dbReference type="EMBL" id="JELX01002732">
    <property type="protein sequence ID" value="KYF54453.1"/>
    <property type="molecule type" value="Genomic_DNA"/>
</dbReference>
<evidence type="ECO:0000259" key="16">
    <source>
        <dbReference type="Pfam" id="PF01502"/>
    </source>
</evidence>
<comment type="similarity">
    <text evidence="7 15">In the N-terminal section; belongs to the PRA-CH family.</text>
</comment>
<protein>
    <recommendedName>
        <fullName evidence="15">Histidine biosynthesis bifunctional protein HisIE</fullName>
    </recommendedName>
    <domain>
        <recommendedName>
            <fullName evidence="15">Phosphoribosyl-AMP cyclohydrolase</fullName>
            <shortName evidence="15">PRA-CH</shortName>
            <ecNumber evidence="15">3.5.4.19</ecNumber>
        </recommendedName>
    </domain>
    <domain>
        <recommendedName>
            <fullName evidence="15">Phosphoribosyl-ATP pyrophosphatase</fullName>
            <shortName evidence="15">PRA-PH</shortName>
            <ecNumber evidence="15">3.6.1.31</ecNumber>
        </recommendedName>
    </domain>
</protein>
<dbReference type="Gene3D" id="1.10.287.1080">
    <property type="entry name" value="MazG-like"/>
    <property type="match status" value="1"/>
</dbReference>
<dbReference type="SUPFAM" id="SSF141734">
    <property type="entry name" value="HisI-like"/>
    <property type="match status" value="1"/>
</dbReference>
<evidence type="ECO:0000256" key="13">
    <source>
        <dbReference type="ARBA" id="ARBA00023102"/>
    </source>
</evidence>
<comment type="subcellular location">
    <subcellularLocation>
        <location evidence="3 15">Cytoplasm</location>
    </subcellularLocation>
</comment>
<keyword evidence="14 15" id="KW-0511">Multifunctional enzyme</keyword>
<evidence type="ECO:0000256" key="2">
    <source>
        <dbReference type="ARBA" id="ARBA00001460"/>
    </source>
</evidence>
<reference evidence="17 18" key="1">
    <citation type="submission" date="2014-02" db="EMBL/GenBank/DDBJ databases">
        <title>The small core and large imbalanced accessory genome model reveals a collaborative survival strategy of Sorangium cellulosum strains in nature.</title>
        <authorList>
            <person name="Han K."/>
            <person name="Peng R."/>
            <person name="Blom J."/>
            <person name="Li Y.-Z."/>
        </authorList>
    </citation>
    <scope>NUCLEOTIDE SEQUENCE [LARGE SCALE GENOMIC DNA]</scope>
    <source>
        <strain evidence="17 18">So0157-18</strain>
    </source>
</reference>
<keyword evidence="9 15" id="KW-0028">Amino-acid biosynthesis</keyword>
<dbReference type="GO" id="GO:0000105">
    <property type="term" value="P:L-histidine biosynthetic process"/>
    <property type="evidence" value="ECO:0007669"/>
    <property type="project" value="UniProtKB-UniRule"/>
</dbReference>
<dbReference type="Pfam" id="PF01502">
    <property type="entry name" value="PRA-CH"/>
    <property type="match status" value="1"/>
</dbReference>